<feature type="transmembrane region" description="Helical" evidence="1">
    <location>
        <begin position="15"/>
        <end position="40"/>
    </location>
</feature>
<evidence type="ECO:0000313" key="3">
    <source>
        <dbReference type="Proteomes" id="UP001238088"/>
    </source>
</evidence>
<name>A0ABU0AHZ4_9BACI</name>
<reference evidence="2 3" key="1">
    <citation type="submission" date="2023-07" db="EMBL/GenBank/DDBJ databases">
        <title>Genomic Encyclopedia of Type Strains, Phase IV (KMG-IV): sequencing the most valuable type-strain genomes for metagenomic binning, comparative biology and taxonomic classification.</title>
        <authorList>
            <person name="Goeker M."/>
        </authorList>
    </citation>
    <scope>NUCLEOTIDE SEQUENCE [LARGE SCALE GENOMIC DNA]</scope>
    <source>
        <strain evidence="2 3">DSM 23494</strain>
    </source>
</reference>
<dbReference type="EMBL" id="JAUSUB010000011">
    <property type="protein sequence ID" value="MDQ0270879.1"/>
    <property type="molecule type" value="Genomic_DNA"/>
</dbReference>
<comment type="caution">
    <text evidence="2">The sequence shown here is derived from an EMBL/GenBank/DDBJ whole genome shotgun (WGS) entry which is preliminary data.</text>
</comment>
<keyword evidence="1" id="KW-0472">Membrane</keyword>
<evidence type="ECO:0008006" key="4">
    <source>
        <dbReference type="Google" id="ProtNLM"/>
    </source>
</evidence>
<dbReference type="Proteomes" id="UP001238088">
    <property type="component" value="Unassembled WGS sequence"/>
</dbReference>
<sequence length="73" mass="7903">MQYYYRHPQPGGERFFPFAAPFVGGLLGGLAGSALFYPLIARPYGPPPRPYGPYPYGPGPGQYGPGPYGPYGY</sequence>
<proteinExistence type="predicted"/>
<protein>
    <recommendedName>
        <fullName evidence="4">Penicillin-binding protein</fullName>
    </recommendedName>
</protein>
<organism evidence="2 3">
    <name type="scientific">Cytobacillus purgationiresistens</name>
    <dbReference type="NCBI Taxonomy" id="863449"/>
    <lineage>
        <taxon>Bacteria</taxon>
        <taxon>Bacillati</taxon>
        <taxon>Bacillota</taxon>
        <taxon>Bacilli</taxon>
        <taxon>Bacillales</taxon>
        <taxon>Bacillaceae</taxon>
        <taxon>Cytobacillus</taxon>
    </lineage>
</organism>
<evidence type="ECO:0000313" key="2">
    <source>
        <dbReference type="EMBL" id="MDQ0270879.1"/>
    </source>
</evidence>
<keyword evidence="1" id="KW-0812">Transmembrane</keyword>
<gene>
    <name evidence="2" type="ORF">J2S17_002765</name>
</gene>
<evidence type="ECO:0000256" key="1">
    <source>
        <dbReference type="SAM" id="Phobius"/>
    </source>
</evidence>
<keyword evidence="3" id="KW-1185">Reference proteome</keyword>
<dbReference type="RefSeq" id="WP_307475654.1">
    <property type="nucleotide sequence ID" value="NZ_JAUSUB010000011.1"/>
</dbReference>
<accession>A0ABU0AHZ4</accession>
<keyword evidence="1" id="KW-1133">Transmembrane helix</keyword>